<feature type="domain" description="Deacetylase sirtuin-type" evidence="4">
    <location>
        <begin position="3"/>
        <end position="255"/>
    </location>
</feature>
<evidence type="ECO:0000313" key="5">
    <source>
        <dbReference type="EMBL" id="MFC6766793.1"/>
    </source>
</evidence>
<sequence>MGDTDRGTRLTALAGEIRRVDRVVAFTGAGVSTASGIPDFRGESGLWKRYEPQQFHIRAFERDPESFWETMVGVYEEAFGVDPEPNPAHEALAEMERAGILEGVVTQNADQLHQKAGTENVIELHGNLREAVCQSCNQREPLSESINRARERDLPPRCRDCDGVLKPDGVLFGEQLPEYALYRAHALAEKADVFLATGSSLRVEPAANLPKTAADRGATLAIVNLDPTPVDVNADYTFRADVTEVLPRLADELTE</sequence>
<dbReference type="AlphaFoldDB" id="A0ABD5SP59"/>
<feature type="binding site" evidence="3">
    <location>
        <position position="161"/>
    </location>
    <ligand>
        <name>Zn(2+)</name>
        <dbReference type="ChEBI" id="CHEBI:29105"/>
    </ligand>
</feature>
<comment type="caution">
    <text evidence="5">The sequence shown here is derived from an EMBL/GenBank/DDBJ whole genome shotgun (WGS) entry which is preliminary data.</text>
</comment>
<dbReference type="SUPFAM" id="SSF52467">
    <property type="entry name" value="DHS-like NAD/FAD-binding domain"/>
    <property type="match status" value="1"/>
</dbReference>
<dbReference type="GO" id="GO:0046872">
    <property type="term" value="F:metal ion binding"/>
    <property type="evidence" value="ECO:0007669"/>
    <property type="project" value="UniProtKB-KW"/>
</dbReference>
<protein>
    <submittedName>
        <fullName evidence="5">NAD-dependent protein deacylase</fullName>
        <ecNumber evidence="5">2.3.1.286</ecNumber>
    </submittedName>
</protein>
<evidence type="ECO:0000259" key="4">
    <source>
        <dbReference type="PROSITE" id="PS50305"/>
    </source>
</evidence>
<gene>
    <name evidence="5" type="ORF">ACFQE6_17920</name>
</gene>
<reference evidence="5 6" key="1">
    <citation type="journal article" date="2019" name="Int. J. Syst. Evol. Microbiol.">
        <title>The Global Catalogue of Microorganisms (GCM) 10K type strain sequencing project: providing services to taxonomists for standard genome sequencing and annotation.</title>
        <authorList>
            <consortium name="The Broad Institute Genomics Platform"/>
            <consortium name="The Broad Institute Genome Sequencing Center for Infectious Disease"/>
            <person name="Wu L."/>
            <person name="Ma J."/>
        </authorList>
    </citation>
    <scope>NUCLEOTIDE SEQUENCE [LARGE SCALE GENOMIC DNA]</scope>
    <source>
        <strain evidence="5 6">LMG 29247</strain>
    </source>
</reference>
<proteinExistence type="predicted"/>
<dbReference type="Gene3D" id="3.30.1600.10">
    <property type="entry name" value="SIR2/SIRT2 'Small Domain"/>
    <property type="match status" value="1"/>
</dbReference>
<evidence type="ECO:0000256" key="3">
    <source>
        <dbReference type="PROSITE-ProRule" id="PRU00236"/>
    </source>
</evidence>
<organism evidence="5 6">
    <name type="scientific">Natrinema soli</name>
    <dbReference type="NCBI Taxonomy" id="1930624"/>
    <lineage>
        <taxon>Archaea</taxon>
        <taxon>Methanobacteriati</taxon>
        <taxon>Methanobacteriota</taxon>
        <taxon>Stenosarchaea group</taxon>
        <taxon>Halobacteria</taxon>
        <taxon>Halobacteriales</taxon>
        <taxon>Natrialbaceae</taxon>
        <taxon>Natrinema</taxon>
    </lineage>
</organism>
<dbReference type="EMBL" id="JBHSWV010000297">
    <property type="protein sequence ID" value="MFC6766793.1"/>
    <property type="molecule type" value="Genomic_DNA"/>
</dbReference>
<dbReference type="Pfam" id="PF02146">
    <property type="entry name" value="SIR2"/>
    <property type="match status" value="1"/>
</dbReference>
<keyword evidence="3" id="KW-0862">Zinc</keyword>
<dbReference type="NCBIfam" id="NF001753">
    <property type="entry name" value="PRK00481.1-3"/>
    <property type="match status" value="1"/>
</dbReference>
<feature type="binding site" evidence="3">
    <location>
        <position position="133"/>
    </location>
    <ligand>
        <name>Zn(2+)</name>
        <dbReference type="ChEBI" id="CHEBI:29105"/>
    </ligand>
</feature>
<dbReference type="GO" id="GO:0034979">
    <property type="term" value="F:NAD-dependent protein lysine deacetylase activity"/>
    <property type="evidence" value="ECO:0007669"/>
    <property type="project" value="UniProtKB-EC"/>
</dbReference>
<evidence type="ECO:0000256" key="1">
    <source>
        <dbReference type="ARBA" id="ARBA00022679"/>
    </source>
</evidence>
<feature type="binding site" evidence="3">
    <location>
        <position position="158"/>
    </location>
    <ligand>
        <name>Zn(2+)</name>
        <dbReference type="ChEBI" id="CHEBI:29105"/>
    </ligand>
</feature>
<keyword evidence="2" id="KW-0520">NAD</keyword>
<dbReference type="InterPro" id="IPR050134">
    <property type="entry name" value="NAD-dep_sirtuin_deacylases"/>
</dbReference>
<dbReference type="InterPro" id="IPR026591">
    <property type="entry name" value="Sirtuin_cat_small_dom_sf"/>
</dbReference>
<dbReference type="InterPro" id="IPR029035">
    <property type="entry name" value="DHS-like_NAD/FAD-binding_dom"/>
</dbReference>
<keyword evidence="5" id="KW-0012">Acyltransferase</keyword>
<dbReference type="InterPro" id="IPR026590">
    <property type="entry name" value="Ssirtuin_cat_dom"/>
</dbReference>
<feature type="active site" description="Proton acceptor" evidence="3">
    <location>
        <position position="125"/>
    </location>
</feature>
<evidence type="ECO:0000313" key="6">
    <source>
        <dbReference type="Proteomes" id="UP001596383"/>
    </source>
</evidence>
<dbReference type="InterPro" id="IPR003000">
    <property type="entry name" value="Sirtuin"/>
</dbReference>
<name>A0ABD5SP59_9EURY</name>
<feature type="binding site" evidence="3">
    <location>
        <position position="136"/>
    </location>
    <ligand>
        <name>Zn(2+)</name>
        <dbReference type="ChEBI" id="CHEBI:29105"/>
    </ligand>
</feature>
<dbReference type="PANTHER" id="PTHR11085:SF11">
    <property type="entry name" value="NAD-DEPENDENT PROTEIN DEACETYLASE"/>
    <property type="match status" value="1"/>
</dbReference>
<keyword evidence="1 5" id="KW-0808">Transferase</keyword>
<evidence type="ECO:0000256" key="2">
    <source>
        <dbReference type="ARBA" id="ARBA00023027"/>
    </source>
</evidence>
<dbReference type="Gene3D" id="3.40.50.1220">
    <property type="entry name" value="TPP-binding domain"/>
    <property type="match status" value="1"/>
</dbReference>
<dbReference type="RefSeq" id="WP_273739740.1">
    <property type="nucleotide sequence ID" value="NZ_JAQIVI010000297.1"/>
</dbReference>
<dbReference type="PANTHER" id="PTHR11085">
    <property type="entry name" value="NAD-DEPENDENT PROTEIN DEACYLASE SIRTUIN-5, MITOCHONDRIAL-RELATED"/>
    <property type="match status" value="1"/>
</dbReference>
<keyword evidence="3" id="KW-0479">Metal-binding</keyword>
<accession>A0ABD5SP59</accession>
<dbReference type="EC" id="2.3.1.286" evidence="5"/>
<keyword evidence="6" id="KW-1185">Reference proteome</keyword>
<dbReference type="PROSITE" id="PS50305">
    <property type="entry name" value="SIRTUIN"/>
    <property type="match status" value="1"/>
</dbReference>
<dbReference type="Proteomes" id="UP001596383">
    <property type="component" value="Unassembled WGS sequence"/>
</dbReference>